<dbReference type="HOGENOM" id="CLU_2402177_0_0_1"/>
<proteinExistence type="predicted"/>
<dbReference type="AlphaFoldDB" id="T1GK70"/>
<reference evidence="2" key="1">
    <citation type="submission" date="2013-02" db="EMBL/GenBank/DDBJ databases">
        <authorList>
            <person name="Hughes D."/>
        </authorList>
    </citation>
    <scope>NUCLEOTIDE SEQUENCE</scope>
    <source>
        <strain>Durham</strain>
        <strain evidence="2">NC isolate 2 -- Noor lab</strain>
    </source>
</reference>
<dbReference type="EnsemblMetazoa" id="MESCA003888-RA">
    <property type="protein sequence ID" value="MESCA003888-PA"/>
    <property type="gene ID" value="MESCA003888"/>
</dbReference>
<protein>
    <submittedName>
        <fullName evidence="1">Uncharacterized protein</fullName>
    </submittedName>
</protein>
<dbReference type="Proteomes" id="UP000015102">
    <property type="component" value="Unassembled WGS sequence"/>
</dbReference>
<dbReference type="EMBL" id="CAQQ02190610">
    <property type="status" value="NOT_ANNOTATED_CDS"/>
    <property type="molecule type" value="Genomic_DNA"/>
</dbReference>
<evidence type="ECO:0000313" key="1">
    <source>
        <dbReference type="EnsemblMetazoa" id="MESCA003888-PA"/>
    </source>
</evidence>
<organism evidence="1 2">
    <name type="scientific">Megaselia scalaris</name>
    <name type="common">Humpbacked fly</name>
    <name type="synonym">Phora scalaris</name>
    <dbReference type="NCBI Taxonomy" id="36166"/>
    <lineage>
        <taxon>Eukaryota</taxon>
        <taxon>Metazoa</taxon>
        <taxon>Ecdysozoa</taxon>
        <taxon>Arthropoda</taxon>
        <taxon>Hexapoda</taxon>
        <taxon>Insecta</taxon>
        <taxon>Pterygota</taxon>
        <taxon>Neoptera</taxon>
        <taxon>Endopterygota</taxon>
        <taxon>Diptera</taxon>
        <taxon>Brachycera</taxon>
        <taxon>Muscomorpha</taxon>
        <taxon>Platypezoidea</taxon>
        <taxon>Phoridae</taxon>
        <taxon>Megaseliini</taxon>
        <taxon>Megaselia</taxon>
    </lineage>
</organism>
<reference evidence="1" key="2">
    <citation type="submission" date="2015-06" db="UniProtKB">
        <authorList>
            <consortium name="EnsemblMetazoa"/>
        </authorList>
    </citation>
    <scope>IDENTIFICATION</scope>
</reference>
<keyword evidence="2" id="KW-1185">Reference proteome</keyword>
<name>T1GK70_MEGSC</name>
<evidence type="ECO:0000313" key="2">
    <source>
        <dbReference type="Proteomes" id="UP000015102"/>
    </source>
</evidence>
<sequence length="93" mass="10890">MVTIDFKLQGKKPSPFTTKTFRRLNPNLFCSLVSHELTSLDASDAESATETHYKELERCRHFPANKKVRTSSVKWISLHILNEMKEREKLLRK</sequence>
<accession>T1GK70</accession>